<dbReference type="FunFam" id="3.30.70.270:FF:000020">
    <property type="entry name" value="Transposon Tf2-6 polyprotein-like Protein"/>
    <property type="match status" value="1"/>
</dbReference>
<dbReference type="Pfam" id="PF17919">
    <property type="entry name" value="RT_RNaseH_2"/>
    <property type="match status" value="1"/>
</dbReference>
<reference evidence="2" key="1">
    <citation type="submission" date="2023-08" db="EMBL/GenBank/DDBJ databases">
        <authorList>
            <person name="Alioto T."/>
            <person name="Alioto T."/>
            <person name="Gomez Garrido J."/>
        </authorList>
    </citation>
    <scope>NUCLEOTIDE SEQUENCE</scope>
</reference>
<dbReference type="InterPro" id="IPR043502">
    <property type="entry name" value="DNA/RNA_pol_sf"/>
</dbReference>
<protein>
    <submittedName>
        <fullName evidence="2">Uncharacterized protein LOC101165124 isoform X1</fullName>
    </submittedName>
</protein>
<dbReference type="Proteomes" id="UP001178508">
    <property type="component" value="Chromosome 20"/>
</dbReference>
<evidence type="ECO:0000313" key="2">
    <source>
        <dbReference type="EMBL" id="CAJ1081766.1"/>
    </source>
</evidence>
<sequence>MDQILKGLQGVVSIAGDLAVYGANEEEHDMNLINMMEQAAELGIVFNSEKCTIKHNSISFFGNLYTDRGIRPDLAKIRDIQKMPTPQNKEDLHRFMGMLAYLSPYIPKFVDKAHTLRGLLKNESPGLWDTDHHKCFEDLKITVTEDACLKYFDQNTPLALEVDASQKGLAFPNVIGAIDCTHVRIKRHSGEHQGDYINRKSFHSINVQVRVFCGYSDLHKLLMCIKGP</sequence>
<keyword evidence="3" id="KW-1185">Reference proteome</keyword>
<dbReference type="EMBL" id="OY660883">
    <property type="protein sequence ID" value="CAJ1081766.1"/>
    <property type="molecule type" value="Genomic_DNA"/>
</dbReference>
<accession>A0AAV1H9S3</accession>
<dbReference type="Gene3D" id="3.30.70.270">
    <property type="match status" value="2"/>
</dbReference>
<dbReference type="InterPro" id="IPR041577">
    <property type="entry name" value="RT_RNaseH_2"/>
</dbReference>
<dbReference type="PANTHER" id="PTHR37984:SF7">
    <property type="entry name" value="INTEGRASE CATALYTIC DOMAIN-CONTAINING PROTEIN"/>
    <property type="match status" value="1"/>
</dbReference>
<gene>
    <name evidence="2" type="ORF">XNOV1_A005684</name>
</gene>
<dbReference type="InterPro" id="IPR043128">
    <property type="entry name" value="Rev_trsase/Diguanyl_cyclase"/>
</dbReference>
<name>A0AAV1H9S3_XYRNO</name>
<dbReference type="SUPFAM" id="SSF56672">
    <property type="entry name" value="DNA/RNA polymerases"/>
    <property type="match status" value="1"/>
</dbReference>
<dbReference type="InterPro" id="IPR050951">
    <property type="entry name" value="Retrovirus_Pol_polyprotein"/>
</dbReference>
<evidence type="ECO:0000259" key="1">
    <source>
        <dbReference type="Pfam" id="PF17919"/>
    </source>
</evidence>
<dbReference type="AlphaFoldDB" id="A0AAV1H9S3"/>
<organism evidence="2 3">
    <name type="scientific">Xyrichtys novacula</name>
    <name type="common">Pearly razorfish</name>
    <name type="synonym">Hemipteronotus novacula</name>
    <dbReference type="NCBI Taxonomy" id="13765"/>
    <lineage>
        <taxon>Eukaryota</taxon>
        <taxon>Metazoa</taxon>
        <taxon>Chordata</taxon>
        <taxon>Craniata</taxon>
        <taxon>Vertebrata</taxon>
        <taxon>Euteleostomi</taxon>
        <taxon>Actinopterygii</taxon>
        <taxon>Neopterygii</taxon>
        <taxon>Teleostei</taxon>
        <taxon>Neoteleostei</taxon>
        <taxon>Acanthomorphata</taxon>
        <taxon>Eupercaria</taxon>
        <taxon>Labriformes</taxon>
        <taxon>Labridae</taxon>
        <taxon>Xyrichtys</taxon>
    </lineage>
</organism>
<feature type="domain" description="Reverse transcriptase/retrotransposon-derived protein RNase H-like" evidence="1">
    <location>
        <begin position="128"/>
        <end position="170"/>
    </location>
</feature>
<dbReference type="PANTHER" id="PTHR37984">
    <property type="entry name" value="PROTEIN CBG26694"/>
    <property type="match status" value="1"/>
</dbReference>
<evidence type="ECO:0000313" key="3">
    <source>
        <dbReference type="Proteomes" id="UP001178508"/>
    </source>
</evidence>
<proteinExistence type="predicted"/>